<comment type="caution">
    <text evidence="6">The sequence shown here is derived from an EMBL/GenBank/DDBJ whole genome shotgun (WGS) entry which is preliminary data.</text>
</comment>
<proteinExistence type="inferred from homology"/>
<reference evidence="6 7" key="1">
    <citation type="submission" date="2023-11" db="EMBL/GenBank/DDBJ databases">
        <title>Draft genome sequence and annotation of the polyextremotolerant black yeast-like fungus Aureobasidium pullulans NRRL 62042.</title>
        <authorList>
            <person name="Dielentheis-Frenken M.R.E."/>
            <person name="Wibberg D."/>
            <person name="Blank L.M."/>
            <person name="Tiso T."/>
        </authorList>
    </citation>
    <scope>NUCLEOTIDE SEQUENCE [LARGE SCALE GENOMIC DNA]</scope>
    <source>
        <strain evidence="6 7">NRRL 62042</strain>
    </source>
</reference>
<comment type="similarity">
    <text evidence="4">Belongs to the cytochrome P450 family.</text>
</comment>
<name>A0ABR0TIN7_AURPU</name>
<evidence type="ECO:0000256" key="1">
    <source>
        <dbReference type="ARBA" id="ARBA00001971"/>
    </source>
</evidence>
<keyword evidence="5" id="KW-0812">Transmembrane</keyword>
<dbReference type="PANTHER" id="PTHR24305:SF229">
    <property type="entry name" value="P450, PUTATIVE (EUROFUNG)-RELATED"/>
    <property type="match status" value="1"/>
</dbReference>
<dbReference type="InterPro" id="IPR050121">
    <property type="entry name" value="Cytochrome_P450_monoxygenase"/>
</dbReference>
<dbReference type="PANTHER" id="PTHR24305">
    <property type="entry name" value="CYTOCHROME P450"/>
    <property type="match status" value="1"/>
</dbReference>
<dbReference type="Proteomes" id="UP001341245">
    <property type="component" value="Unassembled WGS sequence"/>
</dbReference>
<evidence type="ECO:0000313" key="6">
    <source>
        <dbReference type="EMBL" id="KAK6004305.1"/>
    </source>
</evidence>
<evidence type="ECO:0000256" key="3">
    <source>
        <dbReference type="ARBA" id="ARBA00023004"/>
    </source>
</evidence>
<keyword evidence="4" id="KW-0503">Monooxygenase</keyword>
<dbReference type="InterPro" id="IPR017972">
    <property type="entry name" value="Cyt_P450_CS"/>
</dbReference>
<sequence length="500" mass="56089">MQLLMSIEVLGILAAGYAVSWIIYARFLHPLKHIPGPFWASVSRLWMVYRIRQGDMEVVQRRLHAQYGPLVRIAPDEVACADPYAIRKIYRTQAPLEKTHFYHCWGTNDFSKYPDLFVDTNEKSHSNRRRIVNNVYSMSTVLTLEPYIDDCNTMLMQRLDQFAASETVMDLGQWLHWYAFDIIGELFFGKAFGFMAEGRDYQSYIESLDSLVPVLCQAAVASSAGQRIILGTAAINPATRKAVAAIKHIENAARQSVDSRIEEGETGRQDLLGHLLDIMRAKGDKVDFGVGEVKLQAYSALFAGADTTAIGLRAVFYYLLKHPVVMEELHAELDAASKEGRLSNPPRFAEASKLPLLTSTIKEAMRLHPSVGLTMPRIVGDAGLEVAGTMIPKGWKVGMNAAVIGRSKAIYGADADEFRPQRWLESGGETLDRYNLVFGGGTRTCIGKNISLSEIHKVVPLIVQRYDIELKHPDRVWVTKNAWFNKQEGLDVLIQRRKAE</sequence>
<keyword evidence="7" id="KW-1185">Reference proteome</keyword>
<dbReference type="InterPro" id="IPR036396">
    <property type="entry name" value="Cyt_P450_sf"/>
</dbReference>
<organism evidence="6 7">
    <name type="scientific">Aureobasidium pullulans</name>
    <name type="common">Black yeast</name>
    <name type="synonym">Pullularia pullulans</name>
    <dbReference type="NCBI Taxonomy" id="5580"/>
    <lineage>
        <taxon>Eukaryota</taxon>
        <taxon>Fungi</taxon>
        <taxon>Dikarya</taxon>
        <taxon>Ascomycota</taxon>
        <taxon>Pezizomycotina</taxon>
        <taxon>Dothideomycetes</taxon>
        <taxon>Dothideomycetidae</taxon>
        <taxon>Dothideales</taxon>
        <taxon>Saccotheciaceae</taxon>
        <taxon>Aureobasidium</taxon>
    </lineage>
</organism>
<dbReference type="EMBL" id="JASGXD010000007">
    <property type="protein sequence ID" value="KAK6004305.1"/>
    <property type="molecule type" value="Genomic_DNA"/>
</dbReference>
<dbReference type="InterPro" id="IPR002401">
    <property type="entry name" value="Cyt_P450_E_grp-I"/>
</dbReference>
<dbReference type="Pfam" id="PF00067">
    <property type="entry name" value="p450"/>
    <property type="match status" value="1"/>
</dbReference>
<dbReference type="PROSITE" id="PS00086">
    <property type="entry name" value="CYTOCHROME_P450"/>
    <property type="match status" value="1"/>
</dbReference>
<accession>A0ABR0TIN7</accession>
<keyword evidence="2 4" id="KW-0479">Metal-binding</keyword>
<keyword evidence="4" id="KW-0560">Oxidoreductase</keyword>
<evidence type="ECO:0000256" key="5">
    <source>
        <dbReference type="SAM" id="Phobius"/>
    </source>
</evidence>
<dbReference type="Gene3D" id="1.10.630.10">
    <property type="entry name" value="Cytochrome P450"/>
    <property type="match status" value="1"/>
</dbReference>
<gene>
    <name evidence="6" type="ORF">QM012_008167</name>
</gene>
<evidence type="ECO:0000313" key="7">
    <source>
        <dbReference type="Proteomes" id="UP001341245"/>
    </source>
</evidence>
<dbReference type="CDD" id="cd11060">
    <property type="entry name" value="CYP57A1-like"/>
    <property type="match status" value="1"/>
</dbReference>
<comment type="cofactor">
    <cofactor evidence="1">
        <name>heme</name>
        <dbReference type="ChEBI" id="CHEBI:30413"/>
    </cofactor>
</comment>
<dbReference type="SUPFAM" id="SSF48264">
    <property type="entry name" value="Cytochrome P450"/>
    <property type="match status" value="1"/>
</dbReference>
<protein>
    <recommendedName>
        <fullName evidence="8">Cytochrome P450</fullName>
    </recommendedName>
</protein>
<evidence type="ECO:0008006" key="8">
    <source>
        <dbReference type="Google" id="ProtNLM"/>
    </source>
</evidence>
<evidence type="ECO:0000256" key="2">
    <source>
        <dbReference type="ARBA" id="ARBA00022723"/>
    </source>
</evidence>
<evidence type="ECO:0000256" key="4">
    <source>
        <dbReference type="RuleBase" id="RU000461"/>
    </source>
</evidence>
<dbReference type="PRINTS" id="PR00463">
    <property type="entry name" value="EP450I"/>
</dbReference>
<keyword evidence="5" id="KW-0472">Membrane</keyword>
<dbReference type="InterPro" id="IPR001128">
    <property type="entry name" value="Cyt_P450"/>
</dbReference>
<keyword evidence="5" id="KW-1133">Transmembrane helix</keyword>
<dbReference type="PRINTS" id="PR00385">
    <property type="entry name" value="P450"/>
</dbReference>
<keyword evidence="4" id="KW-0349">Heme</keyword>
<keyword evidence="3 4" id="KW-0408">Iron</keyword>
<feature type="transmembrane region" description="Helical" evidence="5">
    <location>
        <begin position="7"/>
        <end position="27"/>
    </location>
</feature>